<dbReference type="EMBL" id="MU277187">
    <property type="protein sequence ID" value="KAI0068569.1"/>
    <property type="molecule type" value="Genomic_DNA"/>
</dbReference>
<organism evidence="1 2">
    <name type="scientific">Artomyces pyxidatus</name>
    <dbReference type="NCBI Taxonomy" id="48021"/>
    <lineage>
        <taxon>Eukaryota</taxon>
        <taxon>Fungi</taxon>
        <taxon>Dikarya</taxon>
        <taxon>Basidiomycota</taxon>
        <taxon>Agaricomycotina</taxon>
        <taxon>Agaricomycetes</taxon>
        <taxon>Russulales</taxon>
        <taxon>Auriscalpiaceae</taxon>
        <taxon>Artomyces</taxon>
    </lineage>
</organism>
<proteinExistence type="predicted"/>
<name>A0ACB8TJD9_9AGAM</name>
<reference evidence="1" key="1">
    <citation type="submission" date="2021-03" db="EMBL/GenBank/DDBJ databases">
        <authorList>
            <consortium name="DOE Joint Genome Institute"/>
            <person name="Ahrendt S."/>
            <person name="Looney B.P."/>
            <person name="Miyauchi S."/>
            <person name="Morin E."/>
            <person name="Drula E."/>
            <person name="Courty P.E."/>
            <person name="Chicoki N."/>
            <person name="Fauchery L."/>
            <person name="Kohler A."/>
            <person name="Kuo A."/>
            <person name="Labutti K."/>
            <person name="Pangilinan J."/>
            <person name="Lipzen A."/>
            <person name="Riley R."/>
            <person name="Andreopoulos W."/>
            <person name="He G."/>
            <person name="Johnson J."/>
            <person name="Barry K.W."/>
            <person name="Grigoriev I.V."/>
            <person name="Nagy L."/>
            <person name="Hibbett D."/>
            <person name="Henrissat B."/>
            <person name="Matheny P.B."/>
            <person name="Labbe J."/>
            <person name="Martin F."/>
        </authorList>
    </citation>
    <scope>NUCLEOTIDE SEQUENCE</scope>
    <source>
        <strain evidence="1">HHB10654</strain>
    </source>
</reference>
<reference evidence="1" key="2">
    <citation type="journal article" date="2022" name="New Phytol.">
        <title>Evolutionary transition to the ectomycorrhizal habit in the genomes of a hyperdiverse lineage of mushroom-forming fungi.</title>
        <authorList>
            <person name="Looney B."/>
            <person name="Miyauchi S."/>
            <person name="Morin E."/>
            <person name="Drula E."/>
            <person name="Courty P.E."/>
            <person name="Kohler A."/>
            <person name="Kuo A."/>
            <person name="LaButti K."/>
            <person name="Pangilinan J."/>
            <person name="Lipzen A."/>
            <person name="Riley R."/>
            <person name="Andreopoulos W."/>
            <person name="He G."/>
            <person name="Johnson J."/>
            <person name="Nolan M."/>
            <person name="Tritt A."/>
            <person name="Barry K.W."/>
            <person name="Grigoriev I.V."/>
            <person name="Nagy L.G."/>
            <person name="Hibbett D."/>
            <person name="Henrissat B."/>
            <person name="Matheny P.B."/>
            <person name="Labbe J."/>
            <person name="Martin F.M."/>
        </authorList>
    </citation>
    <scope>NUCLEOTIDE SEQUENCE</scope>
    <source>
        <strain evidence="1">HHB10654</strain>
    </source>
</reference>
<evidence type="ECO:0000313" key="1">
    <source>
        <dbReference type="EMBL" id="KAI0068569.1"/>
    </source>
</evidence>
<sequence>MGLTFESLPVELVTGIMEELDLTSLVTVAYLSRRLHDIASDPSLNPWRPPILRNLTTGEYEDCLKHLSVRSIVPRQNWIEILSIARPAFLLFEATLPNLKESEWQECFKRRFLPGWQKWKRDLSWREVFKRLLFRAWHRSQTTCTTDESWTKYLVLNRNGSANELEATSRNFNPLAIFNDMKLQSNLHHLDTRVRLVVQLADIRIIALGVLNNPRGAFTVNKNARTFLHPPGIENTSDAIHEGQSIRSTHSDDSGESSSSGGAFNSAPFSPHPTAPLYERLVHPLPSNSHANYPFFTPGGGDKRWFGFGALEEDGQQWVGGMMLTAQITGPQTAVRWMDSPPLQDLDLVLGFGRSQYSSLTWADLAAIAPWMEERITKKIDGPGLGN</sequence>
<comment type="caution">
    <text evidence="1">The sequence shown here is derived from an EMBL/GenBank/DDBJ whole genome shotgun (WGS) entry which is preliminary data.</text>
</comment>
<protein>
    <submittedName>
        <fullName evidence="1">Uncharacterized protein</fullName>
    </submittedName>
</protein>
<evidence type="ECO:0000313" key="2">
    <source>
        <dbReference type="Proteomes" id="UP000814140"/>
    </source>
</evidence>
<dbReference type="Proteomes" id="UP000814140">
    <property type="component" value="Unassembled WGS sequence"/>
</dbReference>
<keyword evidence="2" id="KW-1185">Reference proteome</keyword>
<accession>A0ACB8TJD9</accession>
<gene>
    <name evidence="1" type="ORF">BV25DRAFT_1817434</name>
</gene>